<evidence type="ECO:0000313" key="1">
    <source>
        <dbReference type="EMBL" id="CAB4169042.1"/>
    </source>
</evidence>
<evidence type="ECO:0000313" key="3">
    <source>
        <dbReference type="EMBL" id="CAB4184278.1"/>
    </source>
</evidence>
<proteinExistence type="predicted"/>
<organism evidence="1">
    <name type="scientific">uncultured Caudovirales phage</name>
    <dbReference type="NCBI Taxonomy" id="2100421"/>
    <lineage>
        <taxon>Viruses</taxon>
        <taxon>Duplodnaviria</taxon>
        <taxon>Heunggongvirae</taxon>
        <taxon>Uroviricota</taxon>
        <taxon>Caudoviricetes</taxon>
        <taxon>Peduoviridae</taxon>
        <taxon>Maltschvirus</taxon>
        <taxon>Maltschvirus maltsch</taxon>
    </lineage>
</organism>
<dbReference type="EMBL" id="LR797407">
    <property type="protein sequence ID" value="CAB4214618.1"/>
    <property type="molecule type" value="Genomic_DNA"/>
</dbReference>
<sequence>MKKLLIVAILCYSLLGGTVVSAKKPMDLMCENRENIIRFVSEDRKMMLQVDYIMHRESRCRQLAFNPKDPNGGSYGLFQINGYWCQPSKYSKLGWLQEKKVLKTCADLWDPIINAKAFMVMYDYAGWQPWGGEPWI</sequence>
<dbReference type="EMBL" id="LR798391">
    <property type="protein sequence ID" value="CAB5228551.1"/>
    <property type="molecule type" value="Genomic_DNA"/>
</dbReference>
<evidence type="ECO:0000313" key="5">
    <source>
        <dbReference type="EMBL" id="CAB4214618.1"/>
    </source>
</evidence>
<dbReference type="EMBL" id="LR796872">
    <property type="protein sequence ID" value="CAB4171784.1"/>
    <property type="molecule type" value="Genomic_DNA"/>
</dbReference>
<evidence type="ECO:0000313" key="2">
    <source>
        <dbReference type="EMBL" id="CAB4171784.1"/>
    </source>
</evidence>
<reference evidence="1" key="1">
    <citation type="submission" date="2020-04" db="EMBL/GenBank/DDBJ databases">
        <authorList>
            <person name="Chiriac C."/>
            <person name="Salcher M."/>
            <person name="Ghai R."/>
            <person name="Kavagutti S V."/>
        </authorList>
    </citation>
    <scope>NUCLEOTIDE SEQUENCE</scope>
</reference>
<dbReference type="EMBL" id="LR796834">
    <property type="protein sequence ID" value="CAB4169042.1"/>
    <property type="molecule type" value="Genomic_DNA"/>
</dbReference>
<dbReference type="Gene3D" id="1.10.530.10">
    <property type="match status" value="1"/>
</dbReference>
<dbReference type="EMBL" id="LR797296">
    <property type="protein sequence ID" value="CAB4200437.1"/>
    <property type="molecule type" value="Genomic_DNA"/>
</dbReference>
<accession>A0A6J5PD40</accession>
<dbReference type="SUPFAM" id="SSF53955">
    <property type="entry name" value="Lysozyme-like"/>
    <property type="match status" value="1"/>
</dbReference>
<gene>
    <name evidence="3" type="ORF">UFOVP1098_50</name>
    <name evidence="4" type="ORF">UFOVP1353_38</name>
    <name evidence="5" type="ORF">UFOVP1458_50</name>
    <name evidence="6" type="ORF">UFOVP1546_18</name>
    <name evidence="1" type="ORF">UFOVP578_47</name>
    <name evidence="2" type="ORF">UFOVP928_21</name>
</gene>
<evidence type="ECO:0000313" key="6">
    <source>
        <dbReference type="EMBL" id="CAB5228551.1"/>
    </source>
</evidence>
<evidence type="ECO:0000313" key="4">
    <source>
        <dbReference type="EMBL" id="CAB4200437.1"/>
    </source>
</evidence>
<protein>
    <submittedName>
        <fullName evidence="1">Uncharacterized protein</fullName>
    </submittedName>
</protein>
<dbReference type="EMBL" id="LR797055">
    <property type="protein sequence ID" value="CAB4184278.1"/>
    <property type="molecule type" value="Genomic_DNA"/>
</dbReference>
<dbReference type="InterPro" id="IPR023346">
    <property type="entry name" value="Lysozyme-like_dom_sf"/>
</dbReference>
<name>A0A6J5PD40_9CAUD</name>